<evidence type="ECO:0000313" key="3">
    <source>
        <dbReference type="Proteomes" id="UP001153321"/>
    </source>
</evidence>
<dbReference type="Proteomes" id="UP001153321">
    <property type="component" value="Chromosome 30"/>
</dbReference>
<keyword evidence="3" id="KW-1185">Reference proteome</keyword>
<gene>
    <name evidence="2" type="ORF">SPLIT_LOCUS9164</name>
</gene>
<accession>A0A9P0IBR7</accession>
<organism evidence="2 3">
    <name type="scientific">Spodoptera littoralis</name>
    <name type="common">Egyptian cotton leafworm</name>
    <dbReference type="NCBI Taxonomy" id="7109"/>
    <lineage>
        <taxon>Eukaryota</taxon>
        <taxon>Metazoa</taxon>
        <taxon>Ecdysozoa</taxon>
        <taxon>Arthropoda</taxon>
        <taxon>Hexapoda</taxon>
        <taxon>Insecta</taxon>
        <taxon>Pterygota</taxon>
        <taxon>Neoptera</taxon>
        <taxon>Endopterygota</taxon>
        <taxon>Lepidoptera</taxon>
        <taxon>Glossata</taxon>
        <taxon>Ditrysia</taxon>
        <taxon>Noctuoidea</taxon>
        <taxon>Noctuidae</taxon>
        <taxon>Amphipyrinae</taxon>
        <taxon>Spodoptera</taxon>
    </lineage>
</organism>
<evidence type="ECO:0000256" key="1">
    <source>
        <dbReference type="SAM" id="MobiDB-lite"/>
    </source>
</evidence>
<dbReference type="EMBL" id="LR824561">
    <property type="protein sequence ID" value="CAH1643810.1"/>
    <property type="molecule type" value="Genomic_DNA"/>
</dbReference>
<sequence length="100" mass="10826">MKHTAMGRQLAAAVSYSNNIKQLNNKFHQEKQVVAARIDSSALRSNKADKTNTVVPSPHKHRAPGTRGRGPNLLVLGGSAKFAQFVTVGQRAPALYFIST</sequence>
<proteinExistence type="predicted"/>
<feature type="region of interest" description="Disordered" evidence="1">
    <location>
        <begin position="45"/>
        <end position="71"/>
    </location>
</feature>
<protein>
    <submittedName>
        <fullName evidence="2">Uncharacterized protein</fullName>
    </submittedName>
</protein>
<dbReference type="AlphaFoldDB" id="A0A9P0IBR7"/>
<evidence type="ECO:0000313" key="2">
    <source>
        <dbReference type="EMBL" id="CAH1643810.1"/>
    </source>
</evidence>
<name>A0A9P0IBR7_SPOLI</name>
<reference evidence="2" key="1">
    <citation type="submission" date="2022-02" db="EMBL/GenBank/DDBJ databases">
        <authorList>
            <person name="King R."/>
        </authorList>
    </citation>
    <scope>NUCLEOTIDE SEQUENCE</scope>
</reference>